<dbReference type="SUPFAM" id="SSF50129">
    <property type="entry name" value="GroES-like"/>
    <property type="match status" value="1"/>
</dbReference>
<keyword evidence="1" id="KW-0521">NADP</keyword>
<dbReference type="Proteomes" id="UP001575652">
    <property type="component" value="Unassembled WGS sequence"/>
</dbReference>
<feature type="domain" description="Enoyl reductase (ER)" evidence="3">
    <location>
        <begin position="11"/>
        <end position="319"/>
    </location>
</feature>
<dbReference type="InterPro" id="IPR002364">
    <property type="entry name" value="Quin_OxRdtase/zeta-crystal_CS"/>
</dbReference>
<dbReference type="InterPro" id="IPR013149">
    <property type="entry name" value="ADH-like_C"/>
</dbReference>
<dbReference type="Pfam" id="PF08240">
    <property type="entry name" value="ADH_N"/>
    <property type="match status" value="1"/>
</dbReference>
<dbReference type="PANTHER" id="PTHR48106">
    <property type="entry name" value="QUINONE OXIDOREDUCTASE PIG3-RELATED"/>
    <property type="match status" value="1"/>
</dbReference>
<evidence type="ECO:0000256" key="1">
    <source>
        <dbReference type="ARBA" id="ARBA00022857"/>
    </source>
</evidence>
<dbReference type="InterPro" id="IPR020843">
    <property type="entry name" value="ER"/>
</dbReference>
<evidence type="ECO:0000313" key="5">
    <source>
        <dbReference type="Proteomes" id="UP001575652"/>
    </source>
</evidence>
<keyword evidence="5" id="KW-1185">Reference proteome</keyword>
<dbReference type="EMBL" id="JBHDLJ010000008">
    <property type="protein sequence ID" value="MFB0835090.1"/>
    <property type="molecule type" value="Genomic_DNA"/>
</dbReference>
<sequence>MPHAVQAVRAGGPDVFEVVEVPRPAPGPGQLLVRVAAAGVNFIETYQRSGVYAVDYPFTPGTEAAGTVEELGEGVEGFAVGERVATTEGSATYAEYTLLDADKALPVPDGVPDDVAAALPLQGITAHYLVNSSYDVRPGDAVLTYAGAGGVGLLLIQLLKLRGATVITTTSTPEKAELARAAGADHVLHYADVPARVRELTGGRGVDVVYDGIGKDTFDGSLAALRTRGTLVLFGGASGQVPPFDLQRLNAHGSLTVTRPKVADFLLTPEERRWRSSEIFGLVAVGKLDVRIGGRYRLADAGRAHADLESRATTGKLILVPGGPAPADPGAAARA</sequence>
<dbReference type="PANTHER" id="PTHR48106:SF13">
    <property type="entry name" value="QUINONE OXIDOREDUCTASE-RELATED"/>
    <property type="match status" value="1"/>
</dbReference>
<protein>
    <submittedName>
        <fullName evidence="4">Quinone oxidoreductase</fullName>
    </submittedName>
</protein>
<dbReference type="SMART" id="SM00829">
    <property type="entry name" value="PKS_ER"/>
    <property type="match status" value="1"/>
</dbReference>
<evidence type="ECO:0000259" key="3">
    <source>
        <dbReference type="SMART" id="SM00829"/>
    </source>
</evidence>
<dbReference type="CDD" id="cd05286">
    <property type="entry name" value="QOR2"/>
    <property type="match status" value="1"/>
</dbReference>
<comment type="caution">
    <text evidence="4">The sequence shown here is derived from an EMBL/GenBank/DDBJ whole genome shotgun (WGS) entry which is preliminary data.</text>
</comment>
<dbReference type="Pfam" id="PF00107">
    <property type="entry name" value="ADH_zinc_N"/>
    <property type="match status" value="1"/>
</dbReference>
<dbReference type="InterPro" id="IPR011032">
    <property type="entry name" value="GroES-like_sf"/>
</dbReference>
<dbReference type="PROSITE" id="PS01162">
    <property type="entry name" value="QOR_ZETA_CRYSTAL"/>
    <property type="match status" value="1"/>
</dbReference>
<evidence type="ECO:0000256" key="2">
    <source>
        <dbReference type="ARBA" id="ARBA00023002"/>
    </source>
</evidence>
<organism evidence="4 5">
    <name type="scientific">Arthrobacter halodurans</name>
    <dbReference type="NCBI Taxonomy" id="516699"/>
    <lineage>
        <taxon>Bacteria</taxon>
        <taxon>Bacillati</taxon>
        <taxon>Actinomycetota</taxon>
        <taxon>Actinomycetes</taxon>
        <taxon>Micrococcales</taxon>
        <taxon>Micrococcaceae</taxon>
        <taxon>Arthrobacter</taxon>
    </lineage>
</organism>
<keyword evidence="2" id="KW-0560">Oxidoreductase</keyword>
<dbReference type="InterPro" id="IPR013154">
    <property type="entry name" value="ADH-like_N"/>
</dbReference>
<dbReference type="RefSeq" id="WP_373972265.1">
    <property type="nucleotide sequence ID" value="NZ_JBHDLJ010000008.1"/>
</dbReference>
<dbReference type="Gene3D" id="3.40.50.720">
    <property type="entry name" value="NAD(P)-binding Rossmann-like Domain"/>
    <property type="match status" value="1"/>
</dbReference>
<evidence type="ECO:0000313" key="4">
    <source>
        <dbReference type="EMBL" id="MFB0835090.1"/>
    </source>
</evidence>
<dbReference type="InterPro" id="IPR047618">
    <property type="entry name" value="QOR-like"/>
</dbReference>
<dbReference type="InterPro" id="IPR036291">
    <property type="entry name" value="NAD(P)-bd_dom_sf"/>
</dbReference>
<gene>
    <name evidence="4" type="ORF">ACETWP_10865</name>
</gene>
<reference evidence="4 5" key="1">
    <citation type="submission" date="2024-09" db="EMBL/GenBank/DDBJ databases">
        <authorList>
            <person name="Salinas-Garcia M.A."/>
            <person name="Prieme A."/>
        </authorList>
    </citation>
    <scope>NUCLEOTIDE SEQUENCE [LARGE SCALE GENOMIC DNA]</scope>
    <source>
        <strain evidence="4 5">DSM 21081</strain>
    </source>
</reference>
<accession>A0ABV4UQW5</accession>
<dbReference type="SUPFAM" id="SSF51735">
    <property type="entry name" value="NAD(P)-binding Rossmann-fold domains"/>
    <property type="match status" value="1"/>
</dbReference>
<proteinExistence type="predicted"/>
<name>A0ABV4UQW5_9MICC</name>
<dbReference type="Gene3D" id="3.90.180.10">
    <property type="entry name" value="Medium-chain alcohol dehydrogenases, catalytic domain"/>
    <property type="match status" value="1"/>
</dbReference>